<dbReference type="InterPro" id="IPR036259">
    <property type="entry name" value="MFS_trans_sf"/>
</dbReference>
<sequence>MSSIPEKNEALAQAEHADCLIIDGDSKESNIQIERGMLLSGLPDPDEGKGEEARKTIDKKLMWKVDLWIVPWLSLLYLLSFLDRANIGNARLAGMEEDLEMSGTQYNISLTIFFISYALFEPITNTLLKILTPRIFFTAIILAWGTIMTLMGLVTSYRGLLAARFMLGVAEAGLFPGVTYYLSCWYKSSEIGARTAVFFSAAAIAGSFGGLLAAAISKMDGIGGKPGWAWIFILEGLVTALAGVASWWMVHDWPETARFLTNEDRIRVQRRLILDRQGRTAEDFDKRHIYEALKDWKTYGYMVIYMGCLVPLYAFSLFLPTIVRGMGYKGTHAQLLTVPPYVFAAVVTVSVGFFADRTRWRGYCNMVTATIGAIGFALLLSTSNIHVQYAGTFLGAAGIYPTIPNTLSWVSNNTEGSLKRAVVLGMVVGWGNLTGMVSSNIYLQSQRPRYWTGHGVVLAFQVLFVLGGSVLMHVALRKENMKRRSGLRNNAHDGLSEEEKWIKGDKRPDFFYTT</sequence>
<organism evidence="8 9">
    <name type="scientific">Exophiala oligosperma</name>
    <dbReference type="NCBI Taxonomy" id="215243"/>
    <lineage>
        <taxon>Eukaryota</taxon>
        <taxon>Fungi</taxon>
        <taxon>Dikarya</taxon>
        <taxon>Ascomycota</taxon>
        <taxon>Pezizomycotina</taxon>
        <taxon>Eurotiomycetes</taxon>
        <taxon>Chaetothyriomycetidae</taxon>
        <taxon>Chaetothyriales</taxon>
        <taxon>Herpotrichiellaceae</taxon>
        <taxon>Exophiala</taxon>
    </lineage>
</organism>
<reference evidence="8 9" key="1">
    <citation type="submission" date="2015-01" db="EMBL/GenBank/DDBJ databases">
        <title>The Genome Sequence of Exophiala oligosperma CBS72588.</title>
        <authorList>
            <consortium name="The Broad Institute Genomics Platform"/>
            <person name="Cuomo C."/>
            <person name="de Hoog S."/>
            <person name="Gorbushina A."/>
            <person name="Stielow B."/>
            <person name="Teixiera M."/>
            <person name="Abouelleil A."/>
            <person name="Chapman S.B."/>
            <person name="Priest M."/>
            <person name="Young S.K."/>
            <person name="Wortman J."/>
            <person name="Nusbaum C."/>
            <person name="Birren B."/>
        </authorList>
    </citation>
    <scope>NUCLEOTIDE SEQUENCE [LARGE SCALE GENOMIC DNA]</scope>
    <source>
        <strain evidence="8 9">CBS 72588</strain>
    </source>
</reference>
<feature type="domain" description="Major facilitator superfamily (MFS) profile" evidence="7">
    <location>
        <begin position="69"/>
        <end position="479"/>
    </location>
</feature>
<dbReference type="AlphaFoldDB" id="A0A0D2DU45"/>
<evidence type="ECO:0000256" key="4">
    <source>
        <dbReference type="ARBA" id="ARBA00022989"/>
    </source>
</evidence>
<evidence type="ECO:0000256" key="2">
    <source>
        <dbReference type="ARBA" id="ARBA00022448"/>
    </source>
</evidence>
<dbReference type="Pfam" id="PF07690">
    <property type="entry name" value="MFS_1"/>
    <property type="match status" value="1"/>
</dbReference>
<name>A0A0D2DU45_9EURO</name>
<keyword evidence="3 6" id="KW-0812">Transmembrane</keyword>
<feature type="transmembrane region" description="Helical" evidence="6">
    <location>
        <begin position="387"/>
        <end position="410"/>
    </location>
</feature>
<comment type="subcellular location">
    <subcellularLocation>
        <location evidence="1">Membrane</location>
        <topology evidence="1">Multi-pass membrane protein</topology>
    </subcellularLocation>
</comment>
<dbReference type="GO" id="GO:0022857">
    <property type="term" value="F:transmembrane transporter activity"/>
    <property type="evidence" value="ECO:0007669"/>
    <property type="project" value="InterPro"/>
</dbReference>
<evidence type="ECO:0000256" key="1">
    <source>
        <dbReference type="ARBA" id="ARBA00004141"/>
    </source>
</evidence>
<feature type="transmembrane region" description="Helical" evidence="6">
    <location>
        <begin position="161"/>
        <end position="183"/>
    </location>
</feature>
<gene>
    <name evidence="8" type="ORF">PV06_08933</name>
</gene>
<feature type="transmembrane region" description="Helical" evidence="6">
    <location>
        <begin position="65"/>
        <end position="85"/>
    </location>
</feature>
<feature type="transmembrane region" description="Helical" evidence="6">
    <location>
        <begin position="135"/>
        <end position="155"/>
    </location>
</feature>
<evidence type="ECO:0000256" key="5">
    <source>
        <dbReference type="ARBA" id="ARBA00023136"/>
    </source>
</evidence>
<proteinExistence type="predicted"/>
<dbReference type="InterPro" id="IPR020846">
    <property type="entry name" value="MFS_dom"/>
</dbReference>
<protein>
    <recommendedName>
        <fullName evidence="7">Major facilitator superfamily (MFS) profile domain-containing protein</fullName>
    </recommendedName>
</protein>
<dbReference type="InterPro" id="IPR011701">
    <property type="entry name" value="MFS"/>
</dbReference>
<feature type="transmembrane region" description="Helical" evidence="6">
    <location>
        <begin position="362"/>
        <end position="381"/>
    </location>
</feature>
<evidence type="ECO:0000256" key="6">
    <source>
        <dbReference type="SAM" id="Phobius"/>
    </source>
</evidence>
<dbReference type="RefSeq" id="XP_016259345.1">
    <property type="nucleotide sequence ID" value="XM_016410323.1"/>
</dbReference>
<feature type="transmembrane region" description="Helical" evidence="6">
    <location>
        <begin position="422"/>
        <end position="443"/>
    </location>
</feature>
<dbReference type="VEuPathDB" id="FungiDB:PV06_08933"/>
<dbReference type="PANTHER" id="PTHR43791:SF19">
    <property type="entry name" value="TRANSPORTER, PUTATIVE (AFU_ORTHOLOGUE AFUA_1G01812)-RELATED"/>
    <property type="match status" value="1"/>
</dbReference>
<dbReference type="GO" id="GO:0016020">
    <property type="term" value="C:membrane"/>
    <property type="evidence" value="ECO:0007669"/>
    <property type="project" value="UniProtKB-SubCell"/>
</dbReference>
<evidence type="ECO:0000259" key="7">
    <source>
        <dbReference type="PROSITE" id="PS50850"/>
    </source>
</evidence>
<dbReference type="FunFam" id="1.20.1250.20:FF:000034">
    <property type="entry name" value="MFS general substrate transporter"/>
    <property type="match status" value="1"/>
</dbReference>
<feature type="transmembrane region" description="Helical" evidence="6">
    <location>
        <begin position="335"/>
        <end position="355"/>
    </location>
</feature>
<dbReference type="OrthoDB" id="2962993at2759"/>
<dbReference type="Gene3D" id="1.20.1250.20">
    <property type="entry name" value="MFS general substrate transporter like domains"/>
    <property type="match status" value="2"/>
</dbReference>
<dbReference type="HOGENOM" id="CLU_001265_0_1_1"/>
<keyword evidence="5 6" id="KW-0472">Membrane</keyword>
<accession>A0A0D2DU45</accession>
<dbReference type="Proteomes" id="UP000053342">
    <property type="component" value="Unassembled WGS sequence"/>
</dbReference>
<dbReference type="SUPFAM" id="SSF103473">
    <property type="entry name" value="MFS general substrate transporter"/>
    <property type="match status" value="1"/>
</dbReference>
<feature type="transmembrane region" description="Helical" evidence="6">
    <location>
        <begin position="228"/>
        <end position="250"/>
    </location>
</feature>
<dbReference type="EMBL" id="KN847340">
    <property type="protein sequence ID" value="KIW39129.1"/>
    <property type="molecule type" value="Genomic_DNA"/>
</dbReference>
<evidence type="ECO:0000313" key="9">
    <source>
        <dbReference type="Proteomes" id="UP000053342"/>
    </source>
</evidence>
<dbReference type="FunFam" id="1.20.1250.20:FF:000068">
    <property type="entry name" value="MFS general substrate transporter"/>
    <property type="match status" value="1"/>
</dbReference>
<keyword evidence="4 6" id="KW-1133">Transmembrane helix</keyword>
<keyword evidence="9" id="KW-1185">Reference proteome</keyword>
<evidence type="ECO:0000256" key="3">
    <source>
        <dbReference type="ARBA" id="ARBA00022692"/>
    </source>
</evidence>
<dbReference type="GeneID" id="27361007"/>
<feature type="transmembrane region" description="Helical" evidence="6">
    <location>
        <begin position="195"/>
        <end position="216"/>
    </location>
</feature>
<keyword evidence="2" id="KW-0813">Transport</keyword>
<dbReference type="PANTHER" id="PTHR43791">
    <property type="entry name" value="PERMEASE-RELATED"/>
    <property type="match status" value="1"/>
</dbReference>
<evidence type="ECO:0000313" key="8">
    <source>
        <dbReference type="EMBL" id="KIW39129.1"/>
    </source>
</evidence>
<feature type="transmembrane region" description="Helical" evidence="6">
    <location>
        <begin position="455"/>
        <end position="476"/>
    </location>
</feature>
<dbReference type="PROSITE" id="PS50850">
    <property type="entry name" value="MFS"/>
    <property type="match status" value="1"/>
</dbReference>
<feature type="transmembrane region" description="Helical" evidence="6">
    <location>
        <begin position="105"/>
        <end position="123"/>
    </location>
</feature>
<feature type="transmembrane region" description="Helical" evidence="6">
    <location>
        <begin position="303"/>
        <end position="323"/>
    </location>
</feature>